<reference evidence="1 2" key="1">
    <citation type="submission" date="2017-11" db="EMBL/GenBank/DDBJ databases">
        <title>Isolation and Characterization of Methanogenic Archaea from Saline Meromictic Lake at Siberia.</title>
        <authorList>
            <person name="Shen Y."/>
            <person name="Huang H.-H."/>
            <person name="Lai M.-C."/>
            <person name="Chen S.-C."/>
        </authorList>
    </citation>
    <scope>NUCLEOTIDE SEQUENCE [LARGE SCALE GENOMIC DNA]</scope>
    <source>
        <strain evidence="1 2">SY-01</strain>
    </source>
</reference>
<comment type="caution">
    <text evidence="1">The sequence shown here is derived from an EMBL/GenBank/DDBJ whole genome shotgun (WGS) entry which is preliminary data.</text>
</comment>
<accession>A0A4E0Q7N9</accession>
<protein>
    <submittedName>
        <fullName evidence="1">Uncharacterized protein</fullName>
    </submittedName>
</protein>
<dbReference type="EMBL" id="PGGK01000018">
    <property type="protein sequence ID" value="TGC07241.1"/>
    <property type="molecule type" value="Genomic_DNA"/>
</dbReference>
<keyword evidence="2" id="KW-1185">Reference proteome</keyword>
<dbReference type="RefSeq" id="WP_135390519.1">
    <property type="nucleotide sequence ID" value="NZ_PGGK01000018.1"/>
</dbReference>
<proteinExistence type="predicted"/>
<gene>
    <name evidence="1" type="ORF">CUN85_11885</name>
</gene>
<dbReference type="OrthoDB" id="124219at2157"/>
<evidence type="ECO:0000313" key="2">
    <source>
        <dbReference type="Proteomes" id="UP000297295"/>
    </source>
</evidence>
<dbReference type="AlphaFoldDB" id="A0A4E0Q7N9"/>
<sequence length="101" mass="11718">MDLKNPVLNIDISKGKTEELQCLKDGFEELNPEEKFDVVELQSIMLQKIHNRREMYGLPESRQKAERDASEIISHMSPRSLDYSQNCINYYISKIASAVKK</sequence>
<dbReference type="Proteomes" id="UP000297295">
    <property type="component" value="Unassembled WGS sequence"/>
</dbReference>
<name>A0A4E0Q7N9_9EURY</name>
<evidence type="ECO:0000313" key="1">
    <source>
        <dbReference type="EMBL" id="TGC07241.1"/>
    </source>
</evidence>
<organism evidence="1 2">
    <name type="scientific">Methanolobus halotolerans</name>
    <dbReference type="NCBI Taxonomy" id="2052935"/>
    <lineage>
        <taxon>Archaea</taxon>
        <taxon>Methanobacteriati</taxon>
        <taxon>Methanobacteriota</taxon>
        <taxon>Stenosarchaea group</taxon>
        <taxon>Methanomicrobia</taxon>
        <taxon>Methanosarcinales</taxon>
        <taxon>Methanosarcinaceae</taxon>
        <taxon>Methanolobus</taxon>
    </lineage>
</organism>